<dbReference type="GO" id="GO:0003677">
    <property type="term" value="F:DNA binding"/>
    <property type="evidence" value="ECO:0007669"/>
    <property type="project" value="InterPro"/>
</dbReference>
<comment type="caution">
    <text evidence="2">The sequence shown here is derived from an EMBL/GenBank/DDBJ whole genome shotgun (WGS) entry which is preliminary data.</text>
</comment>
<proteinExistence type="predicted"/>
<dbReference type="Proteomes" id="UP000222310">
    <property type="component" value="Unassembled WGS sequence"/>
</dbReference>
<dbReference type="RefSeq" id="WP_099072713.1">
    <property type="nucleotide sequence ID" value="NZ_LAHD01000078.1"/>
</dbReference>
<protein>
    <submittedName>
        <fullName evidence="2">Uncharacterized protein</fullName>
    </submittedName>
</protein>
<dbReference type="GeneID" id="57097359"/>
<evidence type="ECO:0000313" key="3">
    <source>
        <dbReference type="Proteomes" id="UP000222310"/>
    </source>
</evidence>
<dbReference type="Gene3D" id="1.10.260.40">
    <property type="entry name" value="lambda repressor-like DNA-binding domains"/>
    <property type="match status" value="1"/>
</dbReference>
<dbReference type="EMBL" id="LAHD01000078">
    <property type="protein sequence ID" value="PHK00827.1"/>
    <property type="molecule type" value="Genomic_DNA"/>
</dbReference>
<organism evidence="2 3">
    <name type="scientific">Nostoc linckia z8</name>
    <dbReference type="NCBI Taxonomy" id="1628746"/>
    <lineage>
        <taxon>Bacteria</taxon>
        <taxon>Bacillati</taxon>
        <taxon>Cyanobacteriota</taxon>
        <taxon>Cyanophyceae</taxon>
        <taxon>Nostocales</taxon>
        <taxon>Nostocaceae</taxon>
        <taxon>Nostoc</taxon>
    </lineage>
</organism>
<reference evidence="2 3" key="1">
    <citation type="submission" date="2015-02" db="EMBL/GenBank/DDBJ databases">
        <title>Nostoc linckia genome annotation.</title>
        <authorList>
            <person name="Zhou Z."/>
        </authorList>
    </citation>
    <scope>NUCLEOTIDE SEQUENCE [LARGE SCALE GENOMIC DNA]</scope>
    <source>
        <strain evidence="3">z8</strain>
    </source>
</reference>
<accession>A0A9Q5Z990</accession>
<feature type="region of interest" description="Disordered" evidence="1">
    <location>
        <begin position="90"/>
        <end position="111"/>
    </location>
</feature>
<dbReference type="InterPro" id="IPR010982">
    <property type="entry name" value="Lambda_DNA-bd_dom_sf"/>
</dbReference>
<evidence type="ECO:0000313" key="2">
    <source>
        <dbReference type="EMBL" id="PHK00827.1"/>
    </source>
</evidence>
<evidence type="ECO:0000256" key="1">
    <source>
        <dbReference type="SAM" id="MobiDB-lite"/>
    </source>
</evidence>
<sequence length="111" mass="12243">MKKKYATADQNPLVFLRHNLLEDGRKMTQPAAAARYGVALRTWAWWEQHGLPDNPSPANASAIALIRQDLEVLQGLTTLLQRVRAGIGHGVQRRTGTPAPAGIDKTPPERQ</sequence>
<name>A0A9Q5Z990_NOSLI</name>
<gene>
    <name evidence="2" type="ORF">VF08_23485</name>
</gene>
<dbReference type="AlphaFoldDB" id="A0A9Q5Z990"/>